<dbReference type="InterPro" id="IPR052078">
    <property type="entry name" value="Trehalose_Metab_GTase"/>
</dbReference>
<dbReference type="GO" id="GO:0006006">
    <property type="term" value="P:glucose metabolic process"/>
    <property type="evidence" value="ECO:0007669"/>
    <property type="project" value="UniProtKB-KW"/>
</dbReference>
<accession>A0A1D7U2L8</accession>
<organism evidence="9 10">
    <name type="scientific">Bosea vaviloviae</name>
    <dbReference type="NCBI Taxonomy" id="1526658"/>
    <lineage>
        <taxon>Bacteria</taxon>
        <taxon>Pseudomonadati</taxon>
        <taxon>Pseudomonadota</taxon>
        <taxon>Alphaproteobacteria</taxon>
        <taxon>Hyphomicrobiales</taxon>
        <taxon>Boseaceae</taxon>
        <taxon>Bosea</taxon>
    </lineage>
</organism>
<name>A0A1D7U2L8_9HYPH</name>
<evidence type="ECO:0000256" key="4">
    <source>
        <dbReference type="ARBA" id="ARBA00022676"/>
    </source>
</evidence>
<feature type="domain" description="Glycosyl transferase family 1" evidence="7">
    <location>
        <begin position="378"/>
        <end position="465"/>
    </location>
</feature>
<evidence type="ECO:0000256" key="3">
    <source>
        <dbReference type="ARBA" id="ARBA00022526"/>
    </source>
</evidence>
<dbReference type="Pfam" id="PF00534">
    <property type="entry name" value="Glycos_transf_1"/>
    <property type="match status" value="1"/>
</dbReference>
<evidence type="ECO:0000313" key="10">
    <source>
        <dbReference type="Proteomes" id="UP000094969"/>
    </source>
</evidence>
<dbReference type="EMBL" id="CP017147">
    <property type="protein sequence ID" value="AOO81613.1"/>
    <property type="molecule type" value="Genomic_DNA"/>
</dbReference>
<evidence type="ECO:0000256" key="2">
    <source>
        <dbReference type="ARBA" id="ARBA00011738"/>
    </source>
</evidence>
<sequence>MAHLVEPPHQVSLADYESIAQLSSAVRELRQEAESLLPVLDGHRVWMVNSTSQGGGVAELLPPLLSLMRELGVDANWLVMESDDPAFFRLTKRLHNLIHGQRDANLGAADRELYGQVSSDTAEMIARHISPGDVLVVHDPQPMGAGAMLRKKMDIEAIWRCHIGLDRETPETRAAWAFLDEYGSAYDHAVFTAPEYIPGCLAGRATIIHPAIDPLSHKNRELSVHKLVGILAAGALIAAPGPMPTPPFPQLAERLQRDETWAPATEPEDIGLLHRPIVTQISRWDRLKGFLPLMQGFAILKRELRQKSNLDEDHRRSLQLARLILAGPDPASIEDDPEGKEVLAELRKAYAGLEPDLQDDIAIILLPMSSAKHNALLVNALQRCSDIVAQNSLQEGFGLTATEAMWKHAAIMGSQAAGLRQQIRPGLDGCLVANPEDPREIAATLDDLLRDPGKREMLGRSAQQRVHDEFLVFTQVRRWLVLIANAIKTHWPSTGDPIRHPSTFFRNAPRGET</sequence>
<dbReference type="OrthoDB" id="9790710at2"/>
<evidence type="ECO:0000256" key="5">
    <source>
        <dbReference type="ARBA" id="ARBA00022679"/>
    </source>
</evidence>
<dbReference type="InterPro" id="IPR001296">
    <property type="entry name" value="Glyco_trans_1"/>
</dbReference>
<dbReference type="Pfam" id="PF21269">
    <property type="entry name" value="TreT_GT1"/>
    <property type="match status" value="1"/>
</dbReference>
<comment type="subunit">
    <text evidence="2">Homodimer.</text>
</comment>
<keyword evidence="4" id="KW-0328">Glycosyltransferase</keyword>
<dbReference type="Proteomes" id="UP000094969">
    <property type="component" value="Chromosome"/>
</dbReference>
<dbReference type="InterPro" id="IPR049438">
    <property type="entry name" value="TreT_GT1"/>
</dbReference>
<dbReference type="PANTHER" id="PTHR47779:SF1">
    <property type="entry name" value="SYNTHASE (CCG-9), PUTATIVE (AFU_ORTHOLOGUE AFUA_3G12100)-RELATED"/>
    <property type="match status" value="1"/>
</dbReference>
<proteinExistence type="inferred from homology"/>
<keyword evidence="3" id="KW-0313">Glucose metabolism</keyword>
<keyword evidence="5 9" id="KW-0808">Transferase</keyword>
<keyword evidence="6" id="KW-0119">Carbohydrate metabolism</keyword>
<dbReference type="AlphaFoldDB" id="A0A1D7U2L8"/>
<reference evidence="9 10" key="1">
    <citation type="journal article" date="2015" name="Antonie Van Leeuwenhoek">
        <title>Bosea vaviloviae sp. nov., a new species of slow-growing rhizobia isolated from nodules of the relict species Vavilovia formosa (Stev.) Fed.</title>
        <authorList>
            <person name="Safronova V.I."/>
            <person name="Kuznetsova I.G."/>
            <person name="Sazanova A.L."/>
            <person name="Kimeklis A.K."/>
            <person name="Belimov A.A."/>
            <person name="Andronov E.E."/>
            <person name="Pinaev A.G."/>
            <person name="Chizhevskaya E.P."/>
            <person name="Pukhaev A.R."/>
            <person name="Popov K.P."/>
            <person name="Willems A."/>
            <person name="Tikhonovich I.A."/>
        </authorList>
    </citation>
    <scope>NUCLEOTIDE SEQUENCE [LARGE SCALE GENOMIC DNA]</scope>
    <source>
        <strain evidence="9 10">Vaf18</strain>
    </source>
</reference>
<keyword evidence="10" id="KW-1185">Reference proteome</keyword>
<dbReference type="GO" id="GO:0016757">
    <property type="term" value="F:glycosyltransferase activity"/>
    <property type="evidence" value="ECO:0007669"/>
    <property type="project" value="UniProtKB-KW"/>
</dbReference>
<dbReference type="KEGG" id="bvv:BHK69_15155"/>
<evidence type="ECO:0000259" key="7">
    <source>
        <dbReference type="Pfam" id="PF00534"/>
    </source>
</evidence>
<comment type="similarity">
    <text evidence="1">Belongs to the glycosyltransferase group 1 family. Glycosyltransferase 4 subfamily.</text>
</comment>
<evidence type="ECO:0000256" key="1">
    <source>
        <dbReference type="ARBA" id="ARBA00009481"/>
    </source>
</evidence>
<evidence type="ECO:0000256" key="6">
    <source>
        <dbReference type="ARBA" id="ARBA00023277"/>
    </source>
</evidence>
<dbReference type="Gene3D" id="3.40.50.2000">
    <property type="entry name" value="Glycogen Phosphorylase B"/>
    <property type="match status" value="2"/>
</dbReference>
<evidence type="ECO:0000259" key="8">
    <source>
        <dbReference type="Pfam" id="PF21269"/>
    </source>
</evidence>
<feature type="domain" description="Trehalose synthase N-terminal" evidence="8">
    <location>
        <begin position="47"/>
        <end position="197"/>
    </location>
</feature>
<dbReference type="SUPFAM" id="SSF53756">
    <property type="entry name" value="UDP-Glycosyltransferase/glycogen phosphorylase"/>
    <property type="match status" value="1"/>
</dbReference>
<protein>
    <submittedName>
        <fullName evidence="9">Glycosyl transferase family 1</fullName>
    </submittedName>
</protein>
<gene>
    <name evidence="9" type="ORF">BHK69_15155</name>
</gene>
<evidence type="ECO:0000313" key="9">
    <source>
        <dbReference type="EMBL" id="AOO81613.1"/>
    </source>
</evidence>
<dbReference type="RefSeq" id="WP_069690825.1">
    <property type="nucleotide sequence ID" value="NZ_CP017147.1"/>
</dbReference>
<dbReference type="STRING" id="1526658.BHK69_15155"/>
<dbReference type="PANTHER" id="PTHR47779">
    <property type="entry name" value="SYNTHASE (CCG-9), PUTATIVE (AFU_ORTHOLOGUE AFUA_3G12100)-RELATED"/>
    <property type="match status" value="1"/>
</dbReference>